<dbReference type="PROSITE" id="PS00194">
    <property type="entry name" value="THIOREDOXIN_1"/>
    <property type="match status" value="1"/>
</dbReference>
<dbReference type="GO" id="GO:0016491">
    <property type="term" value="F:oxidoreductase activity"/>
    <property type="evidence" value="ECO:0007669"/>
    <property type="project" value="InterPro"/>
</dbReference>
<evidence type="ECO:0000313" key="2">
    <source>
        <dbReference type="EMBL" id="SCG77494.1"/>
    </source>
</evidence>
<reference evidence="3" key="1">
    <citation type="submission" date="2016-06" db="EMBL/GenBank/DDBJ databases">
        <authorList>
            <person name="Varghese N."/>
            <person name="Submissions Spin"/>
        </authorList>
    </citation>
    <scope>NUCLEOTIDE SEQUENCE [LARGE SCALE GENOMIC DNA]</scope>
    <source>
        <strain evidence="3">DSM 45647</strain>
    </source>
</reference>
<dbReference type="InterPro" id="IPR000866">
    <property type="entry name" value="AhpC/TSA"/>
</dbReference>
<dbReference type="GO" id="GO:0016209">
    <property type="term" value="F:antioxidant activity"/>
    <property type="evidence" value="ECO:0007669"/>
    <property type="project" value="InterPro"/>
</dbReference>
<dbReference type="InterPro" id="IPR017937">
    <property type="entry name" value="Thioredoxin_CS"/>
</dbReference>
<keyword evidence="3" id="KW-1185">Reference proteome</keyword>
<dbReference type="InterPro" id="IPR013766">
    <property type="entry name" value="Thioredoxin_domain"/>
</dbReference>
<gene>
    <name evidence="2" type="ORF">GA0070213_11869</name>
</gene>
<dbReference type="Pfam" id="PF00578">
    <property type="entry name" value="AhpC-TSA"/>
    <property type="match status" value="1"/>
</dbReference>
<name>A0A1C5K3X2_9ACTN</name>
<dbReference type="Proteomes" id="UP000199360">
    <property type="component" value="Unassembled WGS sequence"/>
</dbReference>
<accession>A0A1C5K3X2</accession>
<protein>
    <submittedName>
        <fullName evidence="2">AhpC/TSA family protein</fullName>
    </submittedName>
</protein>
<dbReference type="CDD" id="cd02966">
    <property type="entry name" value="TlpA_like_family"/>
    <property type="match status" value="1"/>
</dbReference>
<dbReference type="EMBL" id="FMDM01000018">
    <property type="protein sequence ID" value="SCG77494.1"/>
    <property type="molecule type" value="Genomic_DNA"/>
</dbReference>
<proteinExistence type="predicted"/>
<dbReference type="RefSeq" id="WP_091070883.1">
    <property type="nucleotide sequence ID" value="NZ_FMDM01000018.1"/>
</dbReference>
<feature type="domain" description="Thioredoxin" evidence="1">
    <location>
        <begin position="50"/>
        <end position="187"/>
    </location>
</feature>
<dbReference type="STRING" id="745366.GA0070213_11869"/>
<dbReference type="OrthoDB" id="128449at2"/>
<evidence type="ECO:0000313" key="3">
    <source>
        <dbReference type="Proteomes" id="UP000199360"/>
    </source>
</evidence>
<dbReference type="Gene3D" id="3.40.30.10">
    <property type="entry name" value="Glutaredoxin"/>
    <property type="match status" value="1"/>
</dbReference>
<dbReference type="PROSITE" id="PS51352">
    <property type="entry name" value="THIOREDOXIN_2"/>
    <property type="match status" value="1"/>
</dbReference>
<dbReference type="InterPro" id="IPR036249">
    <property type="entry name" value="Thioredoxin-like_sf"/>
</dbReference>
<dbReference type="SUPFAM" id="SSF52833">
    <property type="entry name" value="Thioredoxin-like"/>
    <property type="match status" value="1"/>
</dbReference>
<dbReference type="AlphaFoldDB" id="A0A1C5K3X2"/>
<sequence>MTYLVAALVVVALLCLFNLLLSFGMMRRLRQHTELLNRPLHEPAERDLVRPLGSTVGEFAATTVDGEPVSRDSVGAAALVGFFSVTCPACRERKPDFLAGAPRFAAAGWTVLAVVVGDPAASAELVSELRPAGTVLAEDVGGPVGEAFTLTGYPAFVLVRDNQIVASSFDFHQLPPAEAPVASATAS</sequence>
<organism evidence="2 3">
    <name type="scientific">Micromonospora humi</name>
    <dbReference type="NCBI Taxonomy" id="745366"/>
    <lineage>
        <taxon>Bacteria</taxon>
        <taxon>Bacillati</taxon>
        <taxon>Actinomycetota</taxon>
        <taxon>Actinomycetes</taxon>
        <taxon>Micromonosporales</taxon>
        <taxon>Micromonosporaceae</taxon>
        <taxon>Micromonospora</taxon>
    </lineage>
</organism>
<evidence type="ECO:0000259" key="1">
    <source>
        <dbReference type="PROSITE" id="PS51352"/>
    </source>
</evidence>